<gene>
    <name evidence="1" type="ORF">CR513_22080</name>
</gene>
<dbReference type="AlphaFoldDB" id="A0A371GY46"/>
<sequence>MVNEISIVENLRLENQLTKLTSLARQLAVRQHQPSIVARVSGICTSMEHSTNMCPTLQETYSNHLESVGAIGVVWKATILAKTESRAICTSAIQTCLECTSRINRLSITNSTIPSATVLVAIATKSASSR</sequence>
<evidence type="ECO:0000313" key="1">
    <source>
        <dbReference type="EMBL" id="RDX95409.1"/>
    </source>
</evidence>
<protein>
    <submittedName>
        <fullName evidence="1">Uncharacterized protein</fullName>
    </submittedName>
</protein>
<reference evidence="1" key="1">
    <citation type="submission" date="2018-05" db="EMBL/GenBank/DDBJ databases">
        <title>Draft genome of Mucuna pruriens seed.</title>
        <authorList>
            <person name="Nnadi N.E."/>
            <person name="Vos R."/>
            <person name="Hasami M.H."/>
            <person name="Devisetty U.K."/>
            <person name="Aguiy J.C."/>
        </authorList>
    </citation>
    <scope>NUCLEOTIDE SEQUENCE [LARGE SCALE GENOMIC DNA]</scope>
    <source>
        <strain evidence="1">JCA_2017</strain>
    </source>
</reference>
<proteinExistence type="predicted"/>
<dbReference type="EMBL" id="QJKJ01004138">
    <property type="protein sequence ID" value="RDX95409.1"/>
    <property type="molecule type" value="Genomic_DNA"/>
</dbReference>
<comment type="caution">
    <text evidence="1">The sequence shown here is derived from an EMBL/GenBank/DDBJ whole genome shotgun (WGS) entry which is preliminary data.</text>
</comment>
<dbReference type="OrthoDB" id="1458512at2759"/>
<organism evidence="1 2">
    <name type="scientific">Mucuna pruriens</name>
    <name type="common">Velvet bean</name>
    <name type="synonym">Dolichos pruriens</name>
    <dbReference type="NCBI Taxonomy" id="157652"/>
    <lineage>
        <taxon>Eukaryota</taxon>
        <taxon>Viridiplantae</taxon>
        <taxon>Streptophyta</taxon>
        <taxon>Embryophyta</taxon>
        <taxon>Tracheophyta</taxon>
        <taxon>Spermatophyta</taxon>
        <taxon>Magnoliopsida</taxon>
        <taxon>eudicotyledons</taxon>
        <taxon>Gunneridae</taxon>
        <taxon>Pentapetalae</taxon>
        <taxon>rosids</taxon>
        <taxon>fabids</taxon>
        <taxon>Fabales</taxon>
        <taxon>Fabaceae</taxon>
        <taxon>Papilionoideae</taxon>
        <taxon>50 kb inversion clade</taxon>
        <taxon>NPAAA clade</taxon>
        <taxon>indigoferoid/millettioid clade</taxon>
        <taxon>Phaseoleae</taxon>
        <taxon>Mucuna</taxon>
    </lineage>
</organism>
<feature type="non-terminal residue" evidence="1">
    <location>
        <position position="1"/>
    </location>
</feature>
<accession>A0A371GY46</accession>
<keyword evidence="2" id="KW-1185">Reference proteome</keyword>
<name>A0A371GY46_MUCPR</name>
<evidence type="ECO:0000313" key="2">
    <source>
        <dbReference type="Proteomes" id="UP000257109"/>
    </source>
</evidence>
<dbReference type="Proteomes" id="UP000257109">
    <property type="component" value="Unassembled WGS sequence"/>
</dbReference>